<reference evidence="1 2" key="1">
    <citation type="journal article" date="2024" name="G3 (Bethesda)">
        <title>A hybrid genome assembly of the endangered aye-aye (Daubentonia madagascariensis).</title>
        <authorList>
            <person name="Versoza C.J."/>
            <person name="Pfeifer S.P."/>
        </authorList>
    </citation>
    <scope>NUCLEOTIDE SEQUENCE [LARGE SCALE GENOMIC DNA]</scope>
    <source>
        <strain evidence="1">6821</strain>
    </source>
</reference>
<organism evidence="1 2">
    <name type="scientific">Daubentonia madagascariensis</name>
    <name type="common">Aye-aye</name>
    <name type="synonym">Sciurus madagascariensis</name>
    <dbReference type="NCBI Taxonomy" id="31869"/>
    <lineage>
        <taxon>Eukaryota</taxon>
        <taxon>Metazoa</taxon>
        <taxon>Chordata</taxon>
        <taxon>Craniata</taxon>
        <taxon>Vertebrata</taxon>
        <taxon>Euteleostomi</taxon>
        <taxon>Mammalia</taxon>
        <taxon>Eutheria</taxon>
        <taxon>Euarchontoglires</taxon>
        <taxon>Primates</taxon>
        <taxon>Strepsirrhini</taxon>
        <taxon>Chiromyiformes</taxon>
        <taxon>Daubentoniidae</taxon>
        <taxon>Daubentonia</taxon>
    </lineage>
</organism>
<dbReference type="AlphaFoldDB" id="A0ABD2D443"/>
<accession>A0ABD2D443</accession>
<evidence type="ECO:0000313" key="1">
    <source>
        <dbReference type="EMBL" id="KAL2761533.1"/>
    </source>
</evidence>
<evidence type="ECO:0000313" key="2">
    <source>
        <dbReference type="Proteomes" id="UP001610411"/>
    </source>
</evidence>
<protein>
    <submittedName>
        <fullName evidence="1">Aldo-keto reductase family 1 member C2 isoform 3</fullName>
    </submittedName>
</protein>
<name>A0ABD2D443_DAUMA</name>
<proteinExistence type="predicted"/>
<sequence>VFEFQLTSEDMEVLDGLNRNLCYFFSSSTVGHPDYSFSEEY</sequence>
<gene>
    <name evidence="1" type="ORF">WCI35_032529</name>
</gene>
<dbReference type="EMBL" id="JBFSEQ010000015">
    <property type="protein sequence ID" value="KAL2761533.1"/>
    <property type="molecule type" value="Genomic_DNA"/>
</dbReference>
<dbReference type="Proteomes" id="UP001610411">
    <property type="component" value="Unassembled WGS sequence"/>
</dbReference>
<feature type="non-terminal residue" evidence="1">
    <location>
        <position position="1"/>
    </location>
</feature>
<comment type="caution">
    <text evidence="1">The sequence shown here is derived from an EMBL/GenBank/DDBJ whole genome shotgun (WGS) entry which is preliminary data.</text>
</comment>
<keyword evidence="2" id="KW-1185">Reference proteome</keyword>